<dbReference type="Proteomes" id="UP001623852">
    <property type="component" value="Chromosome"/>
</dbReference>
<evidence type="ECO:0000313" key="1">
    <source>
        <dbReference type="EMBL" id="WYZ19401.1"/>
    </source>
</evidence>
<gene>
    <name evidence="1" type="ORF">AABD74_19805</name>
</gene>
<accession>A0ABZ2UF36</accession>
<dbReference type="EMBL" id="CP150845">
    <property type="protein sequence ID" value="WYZ19401.1"/>
    <property type="molecule type" value="Genomic_DNA"/>
</dbReference>
<protein>
    <submittedName>
        <fullName evidence="1">Uncharacterized protein</fullName>
    </submittedName>
</protein>
<organism evidence="1 2">
    <name type="scientific">Flavobacterium soyae</name>
    <dbReference type="NCBI Taxonomy" id="2903098"/>
    <lineage>
        <taxon>Bacteria</taxon>
        <taxon>Pseudomonadati</taxon>
        <taxon>Bacteroidota</taxon>
        <taxon>Flavobacteriia</taxon>
        <taxon>Flavobacteriales</taxon>
        <taxon>Flavobacteriaceae</taxon>
        <taxon>Flavobacterium</taxon>
    </lineage>
</organism>
<name>A0ABZ2UF36_9FLAO</name>
<reference evidence="1 2" key="1">
    <citation type="submission" date="2024-03" db="EMBL/GenBank/DDBJ databases">
        <title>Flavobacterium soyae.</title>
        <authorList>
            <person name="Zheng W."/>
        </authorList>
    </citation>
    <scope>NUCLEOTIDE SEQUENCE [LARGE SCALE GENOMIC DNA]</scope>
    <source>
        <strain evidence="1 2">55</strain>
    </source>
</reference>
<dbReference type="RefSeq" id="WP_406844037.1">
    <property type="nucleotide sequence ID" value="NZ_CP150845.1"/>
</dbReference>
<keyword evidence="2" id="KW-1185">Reference proteome</keyword>
<sequence>MEERKKWLNVVEKFRIDINTIIKCPHCEKGYLITKDVAFDDNEIDKGGERFIECPACGKFEVVLYRKPPENWYLKNNIDDLS</sequence>
<evidence type="ECO:0000313" key="2">
    <source>
        <dbReference type="Proteomes" id="UP001623852"/>
    </source>
</evidence>
<proteinExistence type="predicted"/>